<dbReference type="RefSeq" id="WP_212978230.1">
    <property type="nucleotide sequence ID" value="NZ_AP025343.1"/>
</dbReference>
<accession>A0A919YEM8</accession>
<keyword evidence="1" id="KW-0812">Transmembrane</keyword>
<evidence type="ECO:0000313" key="2">
    <source>
        <dbReference type="EMBL" id="GIO47370.1"/>
    </source>
</evidence>
<proteinExistence type="predicted"/>
<evidence type="ECO:0000313" key="3">
    <source>
        <dbReference type="Proteomes" id="UP000682811"/>
    </source>
</evidence>
<comment type="caution">
    <text evidence="2">The sequence shown here is derived from an EMBL/GenBank/DDBJ whole genome shotgun (WGS) entry which is preliminary data.</text>
</comment>
<protein>
    <recommendedName>
        <fullName evidence="4">TRAG family protein</fullName>
    </recommendedName>
</protein>
<reference evidence="2 3" key="1">
    <citation type="submission" date="2021-03" db="EMBL/GenBank/DDBJ databases">
        <title>Antimicrobial resistance genes in bacteria isolated from Japanese honey, and their potential for conferring macrolide and lincosamide resistance in the American foulbrood pathogen Paenibacillus larvae.</title>
        <authorList>
            <person name="Okamoto M."/>
            <person name="Kumagai M."/>
            <person name="Kanamori H."/>
            <person name="Takamatsu D."/>
        </authorList>
    </citation>
    <scope>NUCLEOTIDE SEQUENCE [LARGE SCALE GENOMIC DNA]</scope>
    <source>
        <strain evidence="2 3">J34TS1</strain>
    </source>
</reference>
<dbReference type="EMBL" id="BORT01000007">
    <property type="protein sequence ID" value="GIO47370.1"/>
    <property type="molecule type" value="Genomic_DNA"/>
</dbReference>
<gene>
    <name evidence="2" type="ORF">J34TS1_21350</name>
</gene>
<dbReference type="AlphaFoldDB" id="A0A919YEM8"/>
<keyword evidence="3" id="KW-1185">Reference proteome</keyword>
<evidence type="ECO:0000256" key="1">
    <source>
        <dbReference type="SAM" id="Phobius"/>
    </source>
</evidence>
<keyword evidence="1" id="KW-1133">Transmembrane helix</keyword>
<keyword evidence="1" id="KW-0472">Membrane</keyword>
<feature type="transmembrane region" description="Helical" evidence="1">
    <location>
        <begin position="7"/>
        <end position="28"/>
    </location>
</feature>
<name>A0A919YEM8_9BACL</name>
<evidence type="ECO:0008006" key="4">
    <source>
        <dbReference type="Google" id="ProtNLM"/>
    </source>
</evidence>
<feature type="transmembrane region" description="Helical" evidence="1">
    <location>
        <begin position="58"/>
        <end position="78"/>
    </location>
</feature>
<dbReference type="Proteomes" id="UP000682811">
    <property type="component" value="Unassembled WGS sequence"/>
</dbReference>
<sequence>MKTKQKAWISGLIAVLGGVCNLFISNALHSLLSGETSRLALSSLASCLGSLLIHRGHLLLFVCLQSIVLVLAVLFFLTNSQPYQSKLRQVAPGIETPVPTGQHQHGSARWLGEEEWSHAFDHYTLELRHPLIRHLIHSGYDDLQFLHSSKQEVTEDEAVSSENYSET</sequence>
<organism evidence="2 3">
    <name type="scientific">Paenibacillus azoreducens</name>
    <dbReference type="NCBI Taxonomy" id="116718"/>
    <lineage>
        <taxon>Bacteria</taxon>
        <taxon>Bacillati</taxon>
        <taxon>Bacillota</taxon>
        <taxon>Bacilli</taxon>
        <taxon>Bacillales</taxon>
        <taxon>Paenibacillaceae</taxon>
        <taxon>Paenibacillus</taxon>
    </lineage>
</organism>